<proteinExistence type="predicted"/>
<dbReference type="EMBL" id="RQVR01000004">
    <property type="protein sequence ID" value="RRJ92902.1"/>
    <property type="molecule type" value="Genomic_DNA"/>
</dbReference>
<dbReference type="RefSeq" id="WP_125011943.1">
    <property type="nucleotide sequence ID" value="NZ_RQVR01000004.1"/>
</dbReference>
<protein>
    <submittedName>
        <fullName evidence="1">DUF4932 domain-containing protein</fullName>
    </submittedName>
</protein>
<dbReference type="Proteomes" id="UP000271937">
    <property type="component" value="Unassembled WGS sequence"/>
</dbReference>
<sequence>MKQLLIIVFILLVTGNTFGQKTNTLDKPKVDERIEILSIVFRLAESEEYSSKRFKLYTDKIENHYTPYKNHELIEFIKTLRNENGVGYDAVMSMAIHLDNQLNPLVEFTDKIPDERWGKDNANEFVRLLKKFYKESNSKQFFKENEKLYSDISTRFLPVYEHLDLNWYTKFYGKEPNEKFVIINGLGNGGGNYGPAIDFSNGKREVYAIMGTWKTDSLGMADFTIDSYFPTLLHEFNHSFVNYLLEKNPEPFRKNGEILYKAVENEMQNQAYGNWETMLNEALVRTAVIKYMKDHNFSEVEIKTEINKQLNRGFLWIEELLAELERFDQKRNKYPTLESYMPNLIKTYDTYASRIDLYNENFDKKRPKIVSINEFKNGEQKVKHSLNKITINFDKPLLGKGHSINYGEDEDAFPDFKKITYSEDKKSVTIEWELKENKNYEFVLTGLSFKSPEGISIKDYEIKFKTK</sequence>
<evidence type="ECO:0000313" key="1">
    <source>
        <dbReference type="EMBL" id="RRJ92902.1"/>
    </source>
</evidence>
<keyword evidence="2" id="KW-1185">Reference proteome</keyword>
<name>A0A3P3WCM2_9FLAO</name>
<dbReference type="InterPro" id="IPR032560">
    <property type="entry name" value="DUF4932"/>
</dbReference>
<dbReference type="AlphaFoldDB" id="A0A3P3WCM2"/>
<accession>A0A3P3WCM2</accession>
<organism evidence="1 2">
    <name type="scientific">Flavobacterium macacae</name>
    <dbReference type="NCBI Taxonomy" id="2488993"/>
    <lineage>
        <taxon>Bacteria</taxon>
        <taxon>Pseudomonadati</taxon>
        <taxon>Bacteroidota</taxon>
        <taxon>Flavobacteriia</taxon>
        <taxon>Flavobacteriales</taxon>
        <taxon>Flavobacteriaceae</taxon>
        <taxon>Flavobacterium</taxon>
    </lineage>
</organism>
<comment type="caution">
    <text evidence="1">The sequence shown here is derived from an EMBL/GenBank/DDBJ whole genome shotgun (WGS) entry which is preliminary data.</text>
</comment>
<dbReference type="Pfam" id="PF16286">
    <property type="entry name" value="DUF4932"/>
    <property type="match status" value="1"/>
</dbReference>
<reference evidence="1 2" key="1">
    <citation type="submission" date="2018-11" db="EMBL/GenBank/DDBJ databases">
        <title>Flavobacterium sp. nov., YIM 102600 draft genome.</title>
        <authorList>
            <person name="Li G."/>
            <person name="Jiang Y."/>
        </authorList>
    </citation>
    <scope>NUCLEOTIDE SEQUENCE [LARGE SCALE GENOMIC DNA]</scope>
    <source>
        <strain evidence="1 2">YIM 102600</strain>
    </source>
</reference>
<evidence type="ECO:0000313" key="2">
    <source>
        <dbReference type="Proteomes" id="UP000271937"/>
    </source>
</evidence>
<dbReference type="OrthoDB" id="6402335at2"/>
<gene>
    <name evidence="1" type="ORF">EG849_04750</name>
</gene>